<evidence type="ECO:0000256" key="1">
    <source>
        <dbReference type="SAM" id="MobiDB-lite"/>
    </source>
</evidence>
<dbReference type="AlphaFoldDB" id="A0A397TUG8"/>
<dbReference type="EMBL" id="QKWP01004461">
    <property type="protein sequence ID" value="RIB00337.1"/>
    <property type="molecule type" value="Genomic_DNA"/>
</dbReference>
<reference evidence="2 3" key="1">
    <citation type="submission" date="2018-06" db="EMBL/GenBank/DDBJ databases">
        <title>Comparative genomics reveals the genomic features of Rhizophagus irregularis, R. cerebriforme, R. diaphanum and Gigaspora rosea, and their symbiotic lifestyle signature.</title>
        <authorList>
            <person name="Morin E."/>
            <person name="San Clemente H."/>
            <person name="Chen E.C.H."/>
            <person name="De La Providencia I."/>
            <person name="Hainaut M."/>
            <person name="Kuo A."/>
            <person name="Kohler A."/>
            <person name="Murat C."/>
            <person name="Tang N."/>
            <person name="Roy S."/>
            <person name="Loubradou J."/>
            <person name="Henrissat B."/>
            <person name="Grigoriev I.V."/>
            <person name="Corradi N."/>
            <person name="Roux C."/>
            <person name="Martin F.M."/>
        </authorList>
    </citation>
    <scope>NUCLEOTIDE SEQUENCE [LARGE SCALE GENOMIC DNA]</scope>
    <source>
        <strain evidence="2 3">DAOM 194757</strain>
    </source>
</reference>
<keyword evidence="3" id="KW-1185">Reference proteome</keyword>
<sequence length="609" mass="70243">MCYVQYHQFVYSLPSMSQQKKEPYGFDVLESYFLWTLEQEIVPRFSEFVRLNVDSIARLSKTNNCVELHRTWKKRFISAAEIMKIKMVEDQPDWSCVIEKIHRIQISESRREKTYIMYSNENDYVGNVLLEDQKKSELDTNNSVNTKTIPISRLTKRFLDVAKESSPKRLVNGPSIANVEISNNEQDLSNELDGDPYINSSHESDDSEHDGFISPTPCAPEDPFADEKIIIINVSSRIPSLNSDLDVFLDNVNISAKFRQYINEAISYANDKGLYVETNTHEILSLSSILVLIPNSYPTKMVEAFSLDVLESIHRRYTPKLSLQLDIEVENIYRKVIKTCLNDSRNNGIKLLCANIVQKDELIDNFGFLILDLIRTLPYNKIRNEPSELTLITNYLDNVMKNVFHVPDKHIVRWPNTTLTESKVRKFDGSRTKQPDFVVSVNYQSRATNVIFVGEVTGPTEKNNVYKNCLDLIRIGVFMKDCIDSAISQGVDIKILGFQCIAYKIDFYILDINGEGLYMMNHIAQISVPATIKDICSFIDELYILLNLRSILYESYNAFVDKLKNPRLAPLELKSSFKKPTLDTPEFNKLVSKTRCVKRECPFWFGRYK</sequence>
<gene>
    <name evidence="2" type="ORF">C2G38_2130079</name>
</gene>
<dbReference type="OrthoDB" id="2370938at2759"/>
<protein>
    <submittedName>
        <fullName evidence="2">Uncharacterized protein</fullName>
    </submittedName>
</protein>
<evidence type="ECO:0000313" key="3">
    <source>
        <dbReference type="Proteomes" id="UP000266673"/>
    </source>
</evidence>
<proteinExistence type="predicted"/>
<comment type="caution">
    <text evidence="2">The sequence shown here is derived from an EMBL/GenBank/DDBJ whole genome shotgun (WGS) entry which is preliminary data.</text>
</comment>
<organism evidence="2 3">
    <name type="scientific">Gigaspora rosea</name>
    <dbReference type="NCBI Taxonomy" id="44941"/>
    <lineage>
        <taxon>Eukaryota</taxon>
        <taxon>Fungi</taxon>
        <taxon>Fungi incertae sedis</taxon>
        <taxon>Mucoromycota</taxon>
        <taxon>Glomeromycotina</taxon>
        <taxon>Glomeromycetes</taxon>
        <taxon>Diversisporales</taxon>
        <taxon>Gigasporaceae</taxon>
        <taxon>Gigaspora</taxon>
    </lineage>
</organism>
<dbReference type="Proteomes" id="UP000266673">
    <property type="component" value="Unassembled WGS sequence"/>
</dbReference>
<accession>A0A397TUG8</accession>
<dbReference type="STRING" id="44941.A0A397TUG8"/>
<evidence type="ECO:0000313" key="2">
    <source>
        <dbReference type="EMBL" id="RIB00337.1"/>
    </source>
</evidence>
<feature type="region of interest" description="Disordered" evidence="1">
    <location>
        <begin position="183"/>
        <end position="212"/>
    </location>
</feature>
<name>A0A397TUG8_9GLOM</name>